<evidence type="ECO:0000313" key="7">
    <source>
        <dbReference type="EMBL" id="GAG76289.1"/>
    </source>
</evidence>
<dbReference type="GO" id="GO:0016868">
    <property type="term" value="F:intramolecular phosphotransferase activity"/>
    <property type="evidence" value="ECO:0007669"/>
    <property type="project" value="InterPro"/>
</dbReference>
<dbReference type="GO" id="GO:0005975">
    <property type="term" value="P:carbohydrate metabolic process"/>
    <property type="evidence" value="ECO:0007669"/>
    <property type="project" value="InterPro"/>
</dbReference>
<evidence type="ECO:0000256" key="1">
    <source>
        <dbReference type="ARBA" id="ARBA00001946"/>
    </source>
</evidence>
<organism evidence="7">
    <name type="scientific">marine sediment metagenome</name>
    <dbReference type="NCBI Taxonomy" id="412755"/>
    <lineage>
        <taxon>unclassified sequences</taxon>
        <taxon>metagenomes</taxon>
        <taxon>ecological metagenomes</taxon>
    </lineage>
</organism>
<dbReference type="PANTHER" id="PTHR43771:SF1">
    <property type="entry name" value="PHOSPHOMANNOMUTASE"/>
    <property type="match status" value="1"/>
</dbReference>
<dbReference type="SUPFAM" id="SSF53738">
    <property type="entry name" value="Phosphoglucomutase, first 3 domains"/>
    <property type="match status" value="1"/>
</dbReference>
<evidence type="ECO:0000256" key="4">
    <source>
        <dbReference type="ARBA" id="ARBA00022842"/>
    </source>
</evidence>
<protein>
    <recommendedName>
        <fullName evidence="6">Alpha-D-phosphohexomutase alpha/beta/alpha domain-containing protein</fullName>
    </recommendedName>
</protein>
<dbReference type="Gene3D" id="3.40.120.10">
    <property type="entry name" value="Alpha-D-Glucose-1,6-Bisphosphate, subunit A, domain 3"/>
    <property type="match status" value="2"/>
</dbReference>
<keyword evidence="4" id="KW-0460">Magnesium</keyword>
<dbReference type="AlphaFoldDB" id="X1A3E7"/>
<feature type="non-terminal residue" evidence="7">
    <location>
        <position position="1"/>
    </location>
</feature>
<proteinExistence type="predicted"/>
<keyword evidence="2" id="KW-0597">Phosphoprotein</keyword>
<sequence length="282" mass="32019">SLVPVPSINTIKNTADIVKASNSHLGVCFDVDGSRLLVVDENGLEISFEDILMLFVAYDKGIQKSKNSTIITTPYLSRVVKDFIKESGHPLKLVENYPGELSRQIRQERACFAAADSLKFYFPTYSPISDGNYTLLKILEIMAFQKDLISSLTKGFPKGIKVNKTIPVSSAVLETIHNRLIEFVDEHNLKYQDIINGMALMHEINKFLFNLYKEKTQNLQLNNELFEFLEDKIGSSKLEQANYSLIEEFPPDIVYKEAVKIEEFLKDEVGGVENEIHFVDDL</sequence>
<name>X1A3E7_9ZZZZ</name>
<gene>
    <name evidence="7" type="ORF">S01H4_25321</name>
</gene>
<feature type="domain" description="Alpha-D-phosphohexomutase alpha/beta/alpha" evidence="6">
    <location>
        <begin position="51"/>
        <end position="154"/>
    </location>
</feature>
<dbReference type="InterPro" id="IPR005846">
    <property type="entry name" value="A-D-PHexomutase_a/b/a-III"/>
</dbReference>
<evidence type="ECO:0000256" key="3">
    <source>
        <dbReference type="ARBA" id="ARBA00022723"/>
    </source>
</evidence>
<dbReference type="PANTHER" id="PTHR43771">
    <property type="entry name" value="PHOSPHOMANNOMUTASE"/>
    <property type="match status" value="1"/>
</dbReference>
<comment type="cofactor">
    <cofactor evidence="1">
        <name>Mg(2+)</name>
        <dbReference type="ChEBI" id="CHEBI:18420"/>
    </cofactor>
</comment>
<dbReference type="InterPro" id="IPR016055">
    <property type="entry name" value="A-D-PHexomutase_a/b/a-I/II/III"/>
</dbReference>
<dbReference type="GO" id="GO:0046872">
    <property type="term" value="F:metal ion binding"/>
    <property type="evidence" value="ECO:0007669"/>
    <property type="project" value="UniProtKB-KW"/>
</dbReference>
<accession>X1A3E7</accession>
<evidence type="ECO:0000256" key="2">
    <source>
        <dbReference type="ARBA" id="ARBA00022553"/>
    </source>
</evidence>
<keyword evidence="5" id="KW-0413">Isomerase</keyword>
<dbReference type="Pfam" id="PF02880">
    <property type="entry name" value="PGM_PMM_III"/>
    <property type="match status" value="1"/>
</dbReference>
<reference evidence="7" key="1">
    <citation type="journal article" date="2014" name="Front. Microbiol.">
        <title>High frequency of phylogenetically diverse reductive dehalogenase-homologous genes in deep subseafloor sedimentary metagenomes.</title>
        <authorList>
            <person name="Kawai M."/>
            <person name="Futagami T."/>
            <person name="Toyoda A."/>
            <person name="Takaki Y."/>
            <person name="Nishi S."/>
            <person name="Hori S."/>
            <person name="Arai W."/>
            <person name="Tsubouchi T."/>
            <person name="Morono Y."/>
            <person name="Uchiyama I."/>
            <person name="Ito T."/>
            <person name="Fujiyama A."/>
            <person name="Inagaki F."/>
            <person name="Takami H."/>
        </authorList>
    </citation>
    <scope>NUCLEOTIDE SEQUENCE</scope>
    <source>
        <strain evidence="7">Expedition CK06-06</strain>
    </source>
</reference>
<comment type="caution">
    <text evidence="7">The sequence shown here is derived from an EMBL/GenBank/DDBJ whole genome shotgun (WGS) entry which is preliminary data.</text>
</comment>
<evidence type="ECO:0000256" key="5">
    <source>
        <dbReference type="ARBA" id="ARBA00023235"/>
    </source>
</evidence>
<keyword evidence="3" id="KW-0479">Metal-binding</keyword>
<evidence type="ECO:0000259" key="6">
    <source>
        <dbReference type="Pfam" id="PF02880"/>
    </source>
</evidence>
<dbReference type="EMBL" id="BART01012030">
    <property type="protein sequence ID" value="GAG76289.1"/>
    <property type="molecule type" value="Genomic_DNA"/>
</dbReference>